<sequence>MKKTLKRFFFQTSGHIGSQLLSTFSCAWEDPTGKDKRNEIPVRFVALAATAIFASLTEWQKGTHNAAHFTADTFSSVYNAHVIELQNMVTDHPASAHRILAELLEFCINRSITKQGGGALRLADLD</sequence>
<feature type="domain" description="DUF6532" evidence="1">
    <location>
        <begin position="2"/>
        <end position="87"/>
    </location>
</feature>
<dbReference type="PROSITE" id="PS51257">
    <property type="entry name" value="PROKAR_LIPOPROTEIN"/>
    <property type="match status" value="1"/>
</dbReference>
<evidence type="ECO:0000259" key="1">
    <source>
        <dbReference type="Pfam" id="PF20149"/>
    </source>
</evidence>
<keyword evidence="3" id="KW-1185">Reference proteome</keyword>
<organism evidence="2 3">
    <name type="scientific">Marasmiellus scandens</name>
    <dbReference type="NCBI Taxonomy" id="2682957"/>
    <lineage>
        <taxon>Eukaryota</taxon>
        <taxon>Fungi</taxon>
        <taxon>Dikarya</taxon>
        <taxon>Basidiomycota</taxon>
        <taxon>Agaricomycotina</taxon>
        <taxon>Agaricomycetes</taxon>
        <taxon>Agaricomycetidae</taxon>
        <taxon>Agaricales</taxon>
        <taxon>Marasmiineae</taxon>
        <taxon>Omphalotaceae</taxon>
        <taxon>Marasmiellus</taxon>
    </lineage>
</organism>
<comment type="caution">
    <text evidence="2">The sequence shown here is derived from an EMBL/GenBank/DDBJ whole genome shotgun (WGS) entry which is preliminary data.</text>
</comment>
<accession>A0ABR1JKZ5</accession>
<proteinExistence type="predicted"/>
<dbReference type="Pfam" id="PF20149">
    <property type="entry name" value="DUF6532"/>
    <property type="match status" value="1"/>
</dbReference>
<evidence type="ECO:0000313" key="2">
    <source>
        <dbReference type="EMBL" id="KAK7460901.1"/>
    </source>
</evidence>
<gene>
    <name evidence="2" type="ORF">VKT23_008829</name>
</gene>
<protein>
    <recommendedName>
        <fullName evidence="1">DUF6532 domain-containing protein</fullName>
    </recommendedName>
</protein>
<reference evidence="2 3" key="1">
    <citation type="submission" date="2024-01" db="EMBL/GenBank/DDBJ databases">
        <title>A draft genome for the cacao thread blight pathogen Marasmiellus scandens.</title>
        <authorList>
            <person name="Baruah I.K."/>
            <person name="Leung J."/>
            <person name="Bukari Y."/>
            <person name="Amoako-Attah I."/>
            <person name="Meinhardt L.W."/>
            <person name="Bailey B.A."/>
            <person name="Cohen S.P."/>
        </authorList>
    </citation>
    <scope>NUCLEOTIDE SEQUENCE [LARGE SCALE GENOMIC DNA]</scope>
    <source>
        <strain evidence="2 3">GH-19</strain>
    </source>
</reference>
<dbReference type="Proteomes" id="UP001498398">
    <property type="component" value="Unassembled WGS sequence"/>
</dbReference>
<evidence type="ECO:0000313" key="3">
    <source>
        <dbReference type="Proteomes" id="UP001498398"/>
    </source>
</evidence>
<name>A0ABR1JKZ5_9AGAR</name>
<dbReference type="InterPro" id="IPR045341">
    <property type="entry name" value="DUF6532"/>
</dbReference>
<dbReference type="EMBL" id="JBANRG010000014">
    <property type="protein sequence ID" value="KAK7460901.1"/>
    <property type="molecule type" value="Genomic_DNA"/>
</dbReference>